<dbReference type="WBParaSite" id="ALUE_0002216801-mRNA-1">
    <property type="protein sequence ID" value="ALUE_0002216801-mRNA-1"/>
    <property type="gene ID" value="ALUE_0002216801"/>
</dbReference>
<organism evidence="1 2">
    <name type="scientific">Ascaris lumbricoides</name>
    <name type="common">Giant roundworm</name>
    <dbReference type="NCBI Taxonomy" id="6252"/>
    <lineage>
        <taxon>Eukaryota</taxon>
        <taxon>Metazoa</taxon>
        <taxon>Ecdysozoa</taxon>
        <taxon>Nematoda</taxon>
        <taxon>Chromadorea</taxon>
        <taxon>Rhabditida</taxon>
        <taxon>Spirurina</taxon>
        <taxon>Ascaridomorpha</taxon>
        <taxon>Ascaridoidea</taxon>
        <taxon>Ascarididae</taxon>
        <taxon>Ascaris</taxon>
    </lineage>
</organism>
<evidence type="ECO:0000313" key="2">
    <source>
        <dbReference type="WBParaSite" id="ALUE_0002216801-mRNA-1"/>
    </source>
</evidence>
<evidence type="ECO:0000313" key="1">
    <source>
        <dbReference type="Proteomes" id="UP000036681"/>
    </source>
</evidence>
<protein>
    <submittedName>
        <fullName evidence="2">Uncharacterized protein</fullName>
    </submittedName>
</protein>
<dbReference type="AlphaFoldDB" id="A0A0M3ITU0"/>
<name>A0A0M3ITU0_ASCLU</name>
<keyword evidence="1" id="KW-1185">Reference proteome</keyword>
<sequence length="51" mass="6080">MRCSSTQVELQGRLIKLWFFIKVLDCKPVAQKRSSLWYSSPFITITYIQRL</sequence>
<reference evidence="2" key="1">
    <citation type="submission" date="2017-02" db="UniProtKB">
        <authorList>
            <consortium name="WormBaseParasite"/>
        </authorList>
    </citation>
    <scope>IDENTIFICATION</scope>
</reference>
<proteinExistence type="predicted"/>
<dbReference type="Proteomes" id="UP000036681">
    <property type="component" value="Unplaced"/>
</dbReference>
<accession>A0A0M3ITU0</accession>